<evidence type="ECO:0000313" key="2">
    <source>
        <dbReference type="EMBL" id="UTT62137.1"/>
    </source>
</evidence>
<dbReference type="PANTHER" id="PTHR11014:SF63">
    <property type="entry name" value="METALLOPEPTIDASE, PUTATIVE (AFU_ORTHOLOGUE AFUA_6G09600)-RELATED"/>
    <property type="match status" value="1"/>
</dbReference>
<feature type="domain" description="Peptidase M20 dimerisation" evidence="1">
    <location>
        <begin position="189"/>
        <end position="283"/>
    </location>
</feature>
<name>A0ABY5FVH7_9MICO</name>
<dbReference type="Pfam" id="PF01546">
    <property type="entry name" value="Peptidase_M20"/>
    <property type="match status" value="1"/>
</dbReference>
<dbReference type="NCBIfam" id="TIGR01891">
    <property type="entry name" value="amidohydrolases"/>
    <property type="match status" value="1"/>
</dbReference>
<proteinExistence type="predicted"/>
<dbReference type="Gene3D" id="3.30.70.360">
    <property type="match status" value="1"/>
</dbReference>
<dbReference type="Pfam" id="PF07687">
    <property type="entry name" value="M20_dimer"/>
    <property type="match status" value="1"/>
</dbReference>
<dbReference type="InterPro" id="IPR011650">
    <property type="entry name" value="Peptidase_M20_dimer"/>
</dbReference>
<dbReference type="InterPro" id="IPR017439">
    <property type="entry name" value="Amidohydrolase"/>
</dbReference>
<dbReference type="SUPFAM" id="SSF53187">
    <property type="entry name" value="Zn-dependent exopeptidases"/>
    <property type="match status" value="1"/>
</dbReference>
<dbReference type="PANTHER" id="PTHR11014">
    <property type="entry name" value="PEPTIDASE M20 FAMILY MEMBER"/>
    <property type="match status" value="1"/>
</dbReference>
<gene>
    <name evidence="2" type="ORF">NNL39_10785</name>
</gene>
<dbReference type="InterPro" id="IPR036264">
    <property type="entry name" value="Bact_exopeptidase_dim_dom"/>
</dbReference>
<evidence type="ECO:0000313" key="3">
    <source>
        <dbReference type="Proteomes" id="UP001060039"/>
    </source>
</evidence>
<dbReference type="Gene3D" id="3.40.630.10">
    <property type="entry name" value="Zn peptidases"/>
    <property type="match status" value="1"/>
</dbReference>
<dbReference type="Proteomes" id="UP001060039">
    <property type="component" value="Chromosome"/>
</dbReference>
<reference evidence="2" key="1">
    <citation type="submission" date="2022-07" db="EMBL/GenBank/DDBJ databases">
        <title>Taxonomic analysis of Microcella humidisoli nov. sp., isolated from riverside soil.</title>
        <authorList>
            <person name="Molina K.M."/>
            <person name="Kim S.B."/>
        </authorList>
    </citation>
    <scope>NUCLEOTIDE SEQUENCE</scope>
    <source>
        <strain evidence="2">MMS21-STM10</strain>
    </source>
</reference>
<dbReference type="PIRSF" id="PIRSF005962">
    <property type="entry name" value="Pept_M20D_amidohydro"/>
    <property type="match status" value="1"/>
</dbReference>
<organism evidence="2 3">
    <name type="scientific">Microcella humidisoli</name>
    <dbReference type="NCBI Taxonomy" id="2963406"/>
    <lineage>
        <taxon>Bacteria</taxon>
        <taxon>Bacillati</taxon>
        <taxon>Actinomycetota</taxon>
        <taxon>Actinomycetes</taxon>
        <taxon>Micrococcales</taxon>
        <taxon>Microbacteriaceae</taxon>
        <taxon>Microcella</taxon>
    </lineage>
</organism>
<sequence>MTHHTMTDLAELYRDLHAHPELSFAETRTAAIVAERLRALDFAVTTDVGGTGVVGVLERGTGPTVLMRADMDALPVREETGLPYASTVTSVGPDGAEVPVMHACGHDMHVTALLGALGVLAAADDWQGRVLAVFQPAEEKGSGARAMIDDGLFSRFGTPDIVIGQHVAPLPAGALGVRTGAAFAASDALRITLFGRGGHGSRPEATVDPVVLAAATILRLQTVVSREIAATETAVVTVGAVHAGTAANIIPDSAELRLSIRTFDPDVRQRVLAAIERIVRAEALAAGADREPVIETEYSFPAVVNDAVAADRVRTAFAEAMPAVMVVDPGVVTGSEDVGILAVEAGAPCVYWLLGGADPAHFAGLTSLDEITATVASLPSNHSPQFAPVIEPTIGVGVSALVAAARAWLRA</sequence>
<keyword evidence="3" id="KW-1185">Reference proteome</keyword>
<dbReference type="EMBL" id="CP101497">
    <property type="protein sequence ID" value="UTT62137.1"/>
    <property type="molecule type" value="Genomic_DNA"/>
</dbReference>
<dbReference type="SUPFAM" id="SSF55031">
    <property type="entry name" value="Bacterial exopeptidase dimerisation domain"/>
    <property type="match status" value="1"/>
</dbReference>
<dbReference type="InterPro" id="IPR002933">
    <property type="entry name" value="Peptidase_M20"/>
</dbReference>
<dbReference type="RefSeq" id="WP_255159279.1">
    <property type="nucleotide sequence ID" value="NZ_CP101497.1"/>
</dbReference>
<accession>A0ABY5FVH7</accession>
<evidence type="ECO:0000259" key="1">
    <source>
        <dbReference type="Pfam" id="PF07687"/>
    </source>
</evidence>
<protein>
    <submittedName>
        <fullName evidence="2">Amidohydrolase</fullName>
    </submittedName>
</protein>